<dbReference type="PANTHER" id="PTHR46122">
    <property type="entry name" value="GALACTOSE OXIDASE/KELCH REPEAT PROTEIN-RELATED"/>
    <property type="match status" value="1"/>
</dbReference>
<dbReference type="InterPro" id="IPR006652">
    <property type="entry name" value="Kelch_1"/>
</dbReference>
<reference evidence="3 4" key="1">
    <citation type="journal article" date="2020" name="Nat. Commun.">
        <title>Genome of Tripterygium wilfordii and identification of cytochrome P450 involved in triptolide biosynthesis.</title>
        <authorList>
            <person name="Tu L."/>
            <person name="Su P."/>
            <person name="Zhang Z."/>
            <person name="Gao L."/>
            <person name="Wang J."/>
            <person name="Hu T."/>
            <person name="Zhou J."/>
            <person name="Zhang Y."/>
            <person name="Zhao Y."/>
            <person name="Liu Y."/>
            <person name="Song Y."/>
            <person name="Tong Y."/>
            <person name="Lu Y."/>
            <person name="Yang J."/>
            <person name="Xu C."/>
            <person name="Jia M."/>
            <person name="Peters R.J."/>
            <person name="Huang L."/>
            <person name="Gao W."/>
        </authorList>
    </citation>
    <scope>NUCLEOTIDE SEQUENCE [LARGE SCALE GENOMIC DNA]</scope>
    <source>
        <strain evidence="4">cv. XIE 37</strain>
        <tissue evidence="3">Leaf</tissue>
    </source>
</reference>
<organism evidence="3 4">
    <name type="scientific">Tripterygium wilfordii</name>
    <name type="common">Thunder God vine</name>
    <dbReference type="NCBI Taxonomy" id="458696"/>
    <lineage>
        <taxon>Eukaryota</taxon>
        <taxon>Viridiplantae</taxon>
        <taxon>Streptophyta</taxon>
        <taxon>Embryophyta</taxon>
        <taxon>Tracheophyta</taxon>
        <taxon>Spermatophyta</taxon>
        <taxon>Magnoliopsida</taxon>
        <taxon>eudicotyledons</taxon>
        <taxon>Gunneridae</taxon>
        <taxon>Pentapetalae</taxon>
        <taxon>rosids</taxon>
        <taxon>fabids</taxon>
        <taxon>Celastrales</taxon>
        <taxon>Celastraceae</taxon>
        <taxon>Tripterygium</taxon>
    </lineage>
</organism>
<dbReference type="InParanoid" id="A0A7J7C883"/>
<dbReference type="OrthoDB" id="191037at2759"/>
<name>A0A7J7C883_TRIWF</name>
<dbReference type="Gene3D" id="2.120.10.80">
    <property type="entry name" value="Kelch-type beta propeller"/>
    <property type="match status" value="1"/>
</dbReference>
<dbReference type="EMBL" id="JAAARO010000020">
    <property type="protein sequence ID" value="KAF5730145.1"/>
    <property type="molecule type" value="Genomic_DNA"/>
</dbReference>
<evidence type="ECO:0000256" key="1">
    <source>
        <dbReference type="ARBA" id="ARBA00022441"/>
    </source>
</evidence>
<dbReference type="GO" id="GO:0005634">
    <property type="term" value="C:nucleus"/>
    <property type="evidence" value="ECO:0007669"/>
    <property type="project" value="TreeGrafter"/>
</dbReference>
<dbReference type="FunCoup" id="A0A7J7C883">
    <property type="interactions" value="1397"/>
</dbReference>
<accession>A0A7J7C883</accession>
<comment type="caution">
    <text evidence="3">The sequence shown here is derived from an EMBL/GenBank/DDBJ whole genome shotgun (WGS) entry which is preliminary data.</text>
</comment>
<dbReference type="PANTHER" id="PTHR46122:SF9">
    <property type="entry name" value="F-BOX_KELCH-REPEAT PROTEIN"/>
    <property type="match status" value="1"/>
</dbReference>
<dbReference type="AlphaFoldDB" id="A0A7J7C883"/>
<evidence type="ECO:0000256" key="2">
    <source>
        <dbReference type="ARBA" id="ARBA00022737"/>
    </source>
</evidence>
<dbReference type="FunFam" id="2.120.10.80:FF:000007">
    <property type="entry name" value="F-box/kelch-repeat protein SKIP11"/>
    <property type="match status" value="1"/>
</dbReference>
<keyword evidence="4" id="KW-1185">Reference proteome</keyword>
<sequence>MWNHNTLCGVELSRNKEPSEGEDLTSWKVSKPLELHESDEPVKVLHNHSMLNSENTDNHHHVGSQSNLSVLFYQLGRDSSIECLLHCSRFDYGVIASLNQGFRSLIRSGELYRVRRKMGIVEHCIYFSCILLKWEAFDPIRCRWMNLPTITSADVCFMCTSKQLLAVGTELLVFGKEINSPVIFKYSILTNTWSSGMNMRTPRFSFASASLGEIAILAGGCDLCGNILSSVELYNSESGSWLNLPSMNKSRKFCTGVFMDGNFYVIGGIGEGNSKRLTCGEVYDPKTRTWHVIPDMFPRRRAWSNETQAGADAPPLIAVVKNELFAADHTRMEVQKYVKEKNVWVTLGRLPEQALSVNGWGLAFKGCGDRLILIAGTSSLNGGIVEINSWIPGDGPPRWNLLGSKPFGSFVYNCAVMEC</sequence>
<dbReference type="InterPro" id="IPR015915">
    <property type="entry name" value="Kelch-typ_b-propeller"/>
</dbReference>
<keyword evidence="2" id="KW-0677">Repeat</keyword>
<protein>
    <submittedName>
        <fullName evidence="3">Galactose oxidase/kelch repeat superfamily protein</fullName>
    </submittedName>
</protein>
<dbReference type="Pfam" id="PF01344">
    <property type="entry name" value="Kelch_1"/>
    <property type="match status" value="2"/>
</dbReference>
<dbReference type="SUPFAM" id="SSF117281">
    <property type="entry name" value="Kelch motif"/>
    <property type="match status" value="1"/>
</dbReference>
<gene>
    <name evidence="3" type="ORF">HS088_TW20G00515</name>
</gene>
<dbReference type="SMART" id="SM00612">
    <property type="entry name" value="Kelch"/>
    <property type="match status" value="3"/>
</dbReference>
<evidence type="ECO:0000313" key="3">
    <source>
        <dbReference type="EMBL" id="KAF5730145.1"/>
    </source>
</evidence>
<keyword evidence="1" id="KW-0880">Kelch repeat</keyword>
<dbReference type="InterPro" id="IPR052439">
    <property type="entry name" value="F-box/Kelch-repeat"/>
</dbReference>
<dbReference type="Proteomes" id="UP000593562">
    <property type="component" value="Unassembled WGS sequence"/>
</dbReference>
<evidence type="ECO:0000313" key="4">
    <source>
        <dbReference type="Proteomes" id="UP000593562"/>
    </source>
</evidence>
<proteinExistence type="predicted"/>